<dbReference type="EMBL" id="AVOT02002449">
    <property type="protein sequence ID" value="MBW0470398.1"/>
    <property type="molecule type" value="Genomic_DNA"/>
</dbReference>
<comment type="caution">
    <text evidence="1">The sequence shown here is derived from an EMBL/GenBank/DDBJ whole genome shotgun (WGS) entry which is preliminary data.</text>
</comment>
<evidence type="ECO:0000313" key="1">
    <source>
        <dbReference type="EMBL" id="MBW0470398.1"/>
    </source>
</evidence>
<reference evidence="1" key="1">
    <citation type="submission" date="2021-03" db="EMBL/GenBank/DDBJ databases">
        <title>Draft genome sequence of rust myrtle Austropuccinia psidii MF-1, a brazilian biotype.</title>
        <authorList>
            <person name="Quecine M.C."/>
            <person name="Pachon D.M.R."/>
            <person name="Bonatelli M.L."/>
            <person name="Correr F.H."/>
            <person name="Franceschini L.M."/>
            <person name="Leite T.F."/>
            <person name="Margarido G.R.A."/>
            <person name="Almeida C.A."/>
            <person name="Ferrarezi J.A."/>
            <person name="Labate C.A."/>
        </authorList>
    </citation>
    <scope>NUCLEOTIDE SEQUENCE</scope>
    <source>
        <strain evidence="1">MF-1</strain>
    </source>
</reference>
<gene>
    <name evidence="1" type="ORF">O181_010113</name>
</gene>
<dbReference type="Proteomes" id="UP000765509">
    <property type="component" value="Unassembled WGS sequence"/>
</dbReference>
<evidence type="ECO:0000313" key="2">
    <source>
        <dbReference type="Proteomes" id="UP000765509"/>
    </source>
</evidence>
<sequence>MNHLKKNLLTINPKAKHFHDLWKKACDTASKCIAEAKDYNKQKYDRTCMEPDIKLGDQVLVSTLEFNNFKGPKEMTDSFLGPFTIIKLIGKNAVCRHQTYRGIL</sequence>
<organism evidence="1 2">
    <name type="scientific">Austropuccinia psidii MF-1</name>
    <dbReference type="NCBI Taxonomy" id="1389203"/>
    <lineage>
        <taxon>Eukaryota</taxon>
        <taxon>Fungi</taxon>
        <taxon>Dikarya</taxon>
        <taxon>Basidiomycota</taxon>
        <taxon>Pucciniomycotina</taxon>
        <taxon>Pucciniomycetes</taxon>
        <taxon>Pucciniales</taxon>
        <taxon>Sphaerophragmiaceae</taxon>
        <taxon>Austropuccinia</taxon>
    </lineage>
</organism>
<name>A0A9Q3BSP5_9BASI</name>
<accession>A0A9Q3BSP5</accession>
<keyword evidence="2" id="KW-1185">Reference proteome</keyword>
<dbReference type="OrthoDB" id="3158924at2759"/>
<protein>
    <submittedName>
        <fullName evidence="1">Uncharacterized protein</fullName>
    </submittedName>
</protein>
<dbReference type="AlphaFoldDB" id="A0A9Q3BSP5"/>
<proteinExistence type="predicted"/>